<dbReference type="PANTHER" id="PTHR43798:SF33">
    <property type="entry name" value="HYDROLASE, PUTATIVE (AFU_ORTHOLOGUE AFUA_2G14860)-RELATED"/>
    <property type="match status" value="1"/>
</dbReference>
<gene>
    <name evidence="2" type="ORF">NS506_04096</name>
    <name evidence="3" type="ORF">NSK11_contig00026-0036</name>
</gene>
<dbReference type="InterPro" id="IPR000073">
    <property type="entry name" value="AB_hydrolase_1"/>
</dbReference>
<organism evidence="2 5">
    <name type="scientific">Nocardia seriolae</name>
    <dbReference type="NCBI Taxonomy" id="37332"/>
    <lineage>
        <taxon>Bacteria</taxon>
        <taxon>Bacillati</taxon>
        <taxon>Actinomycetota</taxon>
        <taxon>Actinomycetes</taxon>
        <taxon>Mycobacteriales</taxon>
        <taxon>Nocardiaceae</taxon>
        <taxon>Nocardia</taxon>
    </lineage>
</organism>
<sequence length="294" mass="32671">MANKIGRFTSAKAKANYLHAYDAVAAQWPVPSTDLDIKTSYGTTRVRESGSGYDTPIVLLPGMPGNGLFWESVIEDLSRDRVVYTIDPLGWAGRSEQTAPLRDEADIVAWLIEVFDGLGADRVHLAGYSVGSWLSLLVGVRHSERLASLTMLEPGGATFAKPKWSVLFKFLVGGIIPTRKRMEKLMEWLTPGVRHREEVWAMMLGAIRFRLAIPWERPLTDEQLAAVTAPTTVLFGADTVANDPEVGARRAREHIRGAVVDIYPGVGHEMLWAIPEQVIPRFLDFVKQHDQVRA</sequence>
<dbReference type="EMBL" id="BBYQ01000026">
    <property type="protein sequence ID" value="GAP28040.1"/>
    <property type="molecule type" value="Genomic_DNA"/>
</dbReference>
<dbReference type="Pfam" id="PF12697">
    <property type="entry name" value="Abhydrolase_6"/>
    <property type="match status" value="1"/>
</dbReference>
<accession>A0ABC8AVG6</accession>
<dbReference type="Proteomes" id="UP000180166">
    <property type="component" value="Chromosome"/>
</dbReference>
<evidence type="ECO:0000313" key="5">
    <source>
        <dbReference type="Proteomes" id="UP000180166"/>
    </source>
</evidence>
<name>A0ABC8AVG6_9NOCA</name>
<keyword evidence="2" id="KW-0808">Transferase</keyword>
<evidence type="ECO:0000259" key="1">
    <source>
        <dbReference type="Pfam" id="PF12697"/>
    </source>
</evidence>
<dbReference type="SUPFAM" id="SSF53474">
    <property type="entry name" value="alpha/beta-Hydrolases"/>
    <property type="match status" value="1"/>
</dbReference>
<keyword evidence="4" id="KW-1185">Reference proteome</keyword>
<reference evidence="4" key="1">
    <citation type="submission" date="2015-07" db="EMBL/GenBank/DDBJ databases">
        <title>Nocardia seriolae U-1 whole genome shotgun sequence.</title>
        <authorList>
            <person name="Imajoh M."/>
            <person name="Fukumoto Y."/>
            <person name="Sukeda M."/>
            <person name="Yamane J."/>
            <person name="Yamasaki K."/>
            <person name="Shimizu M."/>
            <person name="Ohnishi K."/>
            <person name="Oshima S."/>
        </authorList>
    </citation>
    <scope>NUCLEOTIDE SEQUENCE [LARGE SCALE GENOMIC DNA]</scope>
    <source>
        <strain evidence="4">U-1</strain>
    </source>
</reference>
<feature type="domain" description="AB hydrolase-1" evidence="1">
    <location>
        <begin position="57"/>
        <end position="278"/>
    </location>
</feature>
<dbReference type="Gene3D" id="3.40.50.1820">
    <property type="entry name" value="alpha/beta hydrolase"/>
    <property type="match status" value="1"/>
</dbReference>
<dbReference type="PANTHER" id="PTHR43798">
    <property type="entry name" value="MONOACYLGLYCEROL LIPASE"/>
    <property type="match status" value="1"/>
</dbReference>
<reference evidence="3 4" key="2">
    <citation type="journal article" date="2016" name="Genome Announc.">
        <title>Draft Genome Sequence of Erythromycin- and Oxytetracycline-Sensitive Nocardia seriolae Strain U-1 (NBRC 110359).</title>
        <authorList>
            <person name="Imajoh M."/>
            <person name="Sukeda M."/>
            <person name="Shimizu M."/>
            <person name="Yamane J."/>
            <person name="Ohnishi K."/>
            <person name="Oshima S."/>
        </authorList>
    </citation>
    <scope>NUCLEOTIDE SEQUENCE [LARGE SCALE GENOMIC DNA]</scope>
    <source>
        <strain evidence="3 4">U-1</strain>
    </source>
</reference>
<keyword evidence="2" id="KW-0012">Acyltransferase</keyword>
<dbReference type="InterPro" id="IPR029058">
    <property type="entry name" value="AB_hydrolase_fold"/>
</dbReference>
<evidence type="ECO:0000313" key="4">
    <source>
        <dbReference type="Proteomes" id="UP000037179"/>
    </source>
</evidence>
<reference evidence="2 5" key="3">
    <citation type="submission" date="2016-10" db="EMBL/GenBank/DDBJ databases">
        <title>Genome sequence of Nocardia seriolae strain EM150506, isolated from Anguila japonica.</title>
        <authorList>
            <person name="Han H.-J."/>
        </authorList>
    </citation>
    <scope>NUCLEOTIDE SEQUENCE [LARGE SCALE GENOMIC DNA]</scope>
    <source>
        <strain evidence="2 5">EM150506</strain>
    </source>
</reference>
<dbReference type="RefSeq" id="WP_036545339.1">
    <property type="nucleotide sequence ID" value="NZ_AP028459.1"/>
</dbReference>
<protein>
    <submittedName>
        <fullName evidence="2">Dihydrolipoyllysine-residue acetyltransferase</fullName>
        <ecNumber evidence="2">2.3.1.12</ecNumber>
    </submittedName>
</protein>
<evidence type="ECO:0000313" key="3">
    <source>
        <dbReference type="EMBL" id="GAP28040.1"/>
    </source>
</evidence>
<dbReference type="EC" id="2.3.1.12" evidence="2"/>
<dbReference type="EMBL" id="CP017839">
    <property type="protein sequence ID" value="APA98144.1"/>
    <property type="molecule type" value="Genomic_DNA"/>
</dbReference>
<dbReference type="AlphaFoldDB" id="A0ABC8AVG6"/>
<dbReference type="KEGG" id="nsr:NS506_04096"/>
<evidence type="ECO:0000313" key="2">
    <source>
        <dbReference type="EMBL" id="APA98144.1"/>
    </source>
</evidence>
<dbReference type="Proteomes" id="UP000037179">
    <property type="component" value="Unassembled WGS sequence"/>
</dbReference>
<dbReference type="InterPro" id="IPR050266">
    <property type="entry name" value="AB_hydrolase_sf"/>
</dbReference>
<proteinExistence type="predicted"/>
<dbReference type="GO" id="GO:0004742">
    <property type="term" value="F:dihydrolipoyllysine-residue acetyltransferase activity"/>
    <property type="evidence" value="ECO:0007669"/>
    <property type="project" value="UniProtKB-EC"/>
</dbReference>